<dbReference type="AlphaFoldDB" id="A0A5C7GQ07"/>
<evidence type="ECO:0000313" key="2">
    <source>
        <dbReference type="EMBL" id="TXG46402.1"/>
    </source>
</evidence>
<dbReference type="SUPFAM" id="SSF56112">
    <property type="entry name" value="Protein kinase-like (PK-like)"/>
    <property type="match status" value="1"/>
</dbReference>
<evidence type="ECO:0000259" key="1">
    <source>
        <dbReference type="Pfam" id="PF07714"/>
    </source>
</evidence>
<keyword evidence="3" id="KW-1185">Reference proteome</keyword>
<dbReference type="PANTHER" id="PTHR45631:SF202">
    <property type="entry name" value="SENESCENCE-INDUCED RECEPTOR-LIKE SERINE_THREONINE-PROTEIN KINASE"/>
    <property type="match status" value="1"/>
</dbReference>
<proteinExistence type="predicted"/>
<comment type="caution">
    <text evidence="2">The sequence shown here is derived from an EMBL/GenBank/DDBJ whole genome shotgun (WGS) entry which is preliminary data.</text>
</comment>
<dbReference type="InterPro" id="IPR001245">
    <property type="entry name" value="Ser-Thr/Tyr_kinase_cat_dom"/>
</dbReference>
<organism evidence="2 3">
    <name type="scientific">Acer yangbiense</name>
    <dbReference type="NCBI Taxonomy" id="1000413"/>
    <lineage>
        <taxon>Eukaryota</taxon>
        <taxon>Viridiplantae</taxon>
        <taxon>Streptophyta</taxon>
        <taxon>Embryophyta</taxon>
        <taxon>Tracheophyta</taxon>
        <taxon>Spermatophyta</taxon>
        <taxon>Magnoliopsida</taxon>
        <taxon>eudicotyledons</taxon>
        <taxon>Gunneridae</taxon>
        <taxon>Pentapetalae</taxon>
        <taxon>rosids</taxon>
        <taxon>malvids</taxon>
        <taxon>Sapindales</taxon>
        <taxon>Sapindaceae</taxon>
        <taxon>Hippocastanoideae</taxon>
        <taxon>Acereae</taxon>
        <taxon>Acer</taxon>
    </lineage>
</organism>
<feature type="domain" description="Serine-threonine/tyrosine-protein kinase catalytic" evidence="1">
    <location>
        <begin position="51"/>
        <end position="158"/>
    </location>
</feature>
<dbReference type="InterPro" id="IPR011009">
    <property type="entry name" value="Kinase-like_dom_sf"/>
</dbReference>
<name>A0A5C7GQ07_9ROSI</name>
<dbReference type="Gene3D" id="1.10.510.10">
    <property type="entry name" value="Transferase(Phosphotransferase) domain 1"/>
    <property type="match status" value="1"/>
</dbReference>
<sequence length="198" mass="22606">MGSWIAEEHANAVLEAVVEDNDKDILNWETRLRMAVEAAQVWFCYSNMYSFSLTFLACRYYMSNRLTEKSDVYSFGVVLLELITGKPIILKSLDNSNSHISQWVSFNLAKGDIRSTVDPRLKGDFNINSVWKAVEIAMACVSQTSSRRPTMNHVMMELNECLATETARRKENANEFETGDYVEMMTVNLHNDLSPQAR</sequence>
<dbReference type="Proteomes" id="UP000323000">
    <property type="component" value="Unassembled WGS sequence"/>
</dbReference>
<dbReference type="Pfam" id="PF07714">
    <property type="entry name" value="PK_Tyr_Ser-Thr"/>
    <property type="match status" value="1"/>
</dbReference>
<reference evidence="3" key="1">
    <citation type="journal article" date="2019" name="Gigascience">
        <title>De novo genome assembly of the endangered Acer yangbiense, a plant species with extremely small populations endemic to Yunnan Province, China.</title>
        <authorList>
            <person name="Yang J."/>
            <person name="Wariss H.M."/>
            <person name="Tao L."/>
            <person name="Zhang R."/>
            <person name="Yun Q."/>
            <person name="Hollingsworth P."/>
            <person name="Dao Z."/>
            <person name="Luo G."/>
            <person name="Guo H."/>
            <person name="Ma Y."/>
            <person name="Sun W."/>
        </authorList>
    </citation>
    <scope>NUCLEOTIDE SEQUENCE [LARGE SCALE GENOMIC DNA]</scope>
    <source>
        <strain evidence="3">cv. Malutang</strain>
    </source>
</reference>
<dbReference type="OrthoDB" id="2013020at2759"/>
<dbReference type="EMBL" id="VAHF01000168">
    <property type="protein sequence ID" value="TXG46402.1"/>
    <property type="molecule type" value="Genomic_DNA"/>
</dbReference>
<dbReference type="GO" id="GO:0004672">
    <property type="term" value="F:protein kinase activity"/>
    <property type="evidence" value="ECO:0007669"/>
    <property type="project" value="InterPro"/>
</dbReference>
<protein>
    <recommendedName>
        <fullName evidence="1">Serine-threonine/tyrosine-protein kinase catalytic domain-containing protein</fullName>
    </recommendedName>
</protein>
<dbReference type="PANTHER" id="PTHR45631">
    <property type="entry name" value="OS07G0107800 PROTEIN-RELATED"/>
    <property type="match status" value="1"/>
</dbReference>
<evidence type="ECO:0000313" key="3">
    <source>
        <dbReference type="Proteomes" id="UP000323000"/>
    </source>
</evidence>
<accession>A0A5C7GQ07</accession>
<gene>
    <name evidence="2" type="ORF">EZV62_028098</name>
</gene>